<dbReference type="AlphaFoldDB" id="A0A1F5DN99"/>
<evidence type="ECO:0000259" key="1">
    <source>
        <dbReference type="Pfam" id="PF14341"/>
    </source>
</evidence>
<dbReference type="Proteomes" id="UP000176791">
    <property type="component" value="Unassembled WGS sequence"/>
</dbReference>
<accession>A0A1F5DN99</accession>
<gene>
    <name evidence="2" type="ORF">A3E73_02015</name>
</gene>
<dbReference type="Pfam" id="PF14341">
    <property type="entry name" value="PilX_N"/>
    <property type="match status" value="1"/>
</dbReference>
<evidence type="ECO:0000313" key="2">
    <source>
        <dbReference type="EMBL" id="OGD56647.1"/>
    </source>
</evidence>
<organism evidence="2 3">
    <name type="scientific">Candidatus Beckwithbacteria bacterium RIFCSPHIGHO2_12_FULL_47_17</name>
    <dbReference type="NCBI Taxonomy" id="1797460"/>
    <lineage>
        <taxon>Bacteria</taxon>
        <taxon>Candidatus Beckwithiibacteriota</taxon>
    </lineage>
</organism>
<dbReference type="EMBL" id="MEZN01000011">
    <property type="protein sequence ID" value="OGD56647.1"/>
    <property type="molecule type" value="Genomic_DNA"/>
</dbReference>
<proteinExistence type="predicted"/>
<name>A0A1F5DN99_9BACT</name>
<dbReference type="STRING" id="1797460.A3E73_02015"/>
<comment type="caution">
    <text evidence="2">The sequence shown here is derived from an EMBL/GenBank/DDBJ whole genome shotgun (WGS) entry which is preliminary data.</text>
</comment>
<feature type="domain" description="Type 4 fimbrial biogenesis protein PilX N-terminal" evidence="1">
    <location>
        <begin position="3"/>
        <end position="53"/>
    </location>
</feature>
<protein>
    <recommendedName>
        <fullName evidence="1">Type 4 fimbrial biogenesis protein PilX N-terminal domain-containing protein</fullName>
    </recommendedName>
</protein>
<reference evidence="2 3" key="1">
    <citation type="journal article" date="2016" name="Nat. Commun.">
        <title>Thousands of microbial genomes shed light on interconnected biogeochemical processes in an aquifer system.</title>
        <authorList>
            <person name="Anantharaman K."/>
            <person name="Brown C.T."/>
            <person name="Hug L.A."/>
            <person name="Sharon I."/>
            <person name="Castelle C.J."/>
            <person name="Probst A.J."/>
            <person name="Thomas B.C."/>
            <person name="Singh A."/>
            <person name="Wilkins M.J."/>
            <person name="Karaoz U."/>
            <person name="Brodie E.L."/>
            <person name="Williams K.H."/>
            <person name="Hubbard S.S."/>
            <person name="Banfield J.F."/>
        </authorList>
    </citation>
    <scope>NUCLEOTIDE SEQUENCE [LARGE SCALE GENOMIC DNA]</scope>
</reference>
<evidence type="ECO:0000313" key="3">
    <source>
        <dbReference type="Proteomes" id="UP000176791"/>
    </source>
</evidence>
<dbReference type="InterPro" id="IPR025746">
    <property type="entry name" value="PilX_N_dom"/>
</dbReference>
<sequence length="253" mass="26916">MNKGQAVLLILLVVAVALGLGLSIISQSTTDVRISQQEQDAARAFNAAEAGIETALQDISVIGGSLTIDSIPVEYTVTGKDFLEAKFNENESAQVILDGTANTLTVEWVDKNSGEENPNNCTGVSAASGQTASSLLVSVIDNNYQVRRYGFNACALSASNNLTDVVQAGSDNYLRKYQLAIAAADRLIRIRPLYNLTSLRVTAANPLPTQAYQINSSAQAPTQEAKAIEVTRLEPGTPSIFDYVLFSGGDLVK</sequence>